<dbReference type="PRINTS" id="PR00080">
    <property type="entry name" value="SDRFAMILY"/>
</dbReference>
<evidence type="ECO:0000256" key="1">
    <source>
        <dbReference type="ARBA" id="ARBA00006484"/>
    </source>
</evidence>
<dbReference type="CDD" id="cd05233">
    <property type="entry name" value="SDR_c"/>
    <property type="match status" value="1"/>
</dbReference>
<evidence type="ECO:0000313" key="4">
    <source>
        <dbReference type="Proteomes" id="UP000176087"/>
    </source>
</evidence>
<dbReference type="Proteomes" id="UP000176087">
    <property type="component" value="Unassembled WGS sequence"/>
</dbReference>
<dbReference type="PRINTS" id="PR00081">
    <property type="entry name" value="GDHRDH"/>
</dbReference>
<protein>
    <submittedName>
        <fullName evidence="3">Oxidoreductase</fullName>
    </submittedName>
</protein>
<dbReference type="PANTHER" id="PTHR24321">
    <property type="entry name" value="DEHYDROGENASES, SHORT CHAIN"/>
    <property type="match status" value="1"/>
</dbReference>
<dbReference type="Gene3D" id="3.40.50.720">
    <property type="entry name" value="NAD(P)-binding Rossmann-like Domain"/>
    <property type="match status" value="1"/>
</dbReference>
<accession>A0A1E7JMT3</accession>
<dbReference type="RefSeq" id="WP_070013386.1">
    <property type="nucleotide sequence ID" value="NZ_LJGS01000044.1"/>
</dbReference>
<comment type="similarity">
    <text evidence="1">Belongs to the short-chain dehydrogenases/reductases (SDR) family.</text>
</comment>
<proteinExistence type="inferred from homology"/>
<dbReference type="OrthoDB" id="517007at2"/>
<dbReference type="GO" id="GO:0016491">
    <property type="term" value="F:oxidoreductase activity"/>
    <property type="evidence" value="ECO:0007669"/>
    <property type="project" value="UniProtKB-KW"/>
</dbReference>
<reference evidence="3 4" key="1">
    <citation type="journal article" date="2016" name="Front. Microbiol.">
        <title>Comparative Genomics Analysis of Streptomyces Species Reveals Their Adaptation to the Marine Environment and Their Diversity at the Genomic Level.</title>
        <authorList>
            <person name="Tian X."/>
            <person name="Zhang Z."/>
            <person name="Yang T."/>
            <person name="Chen M."/>
            <person name="Li J."/>
            <person name="Chen F."/>
            <person name="Yang J."/>
            <person name="Li W."/>
            <person name="Zhang B."/>
            <person name="Zhang Z."/>
            <person name="Wu J."/>
            <person name="Zhang C."/>
            <person name="Long L."/>
            <person name="Xiao J."/>
        </authorList>
    </citation>
    <scope>NUCLEOTIDE SEQUENCE [LARGE SCALE GENOMIC DNA]</scope>
    <source>
        <strain evidence="3 4">SCSIO 10390</strain>
    </source>
</reference>
<gene>
    <name evidence="3" type="ORF">AN215_07445</name>
</gene>
<dbReference type="FunFam" id="3.40.50.720:FF:000084">
    <property type="entry name" value="Short-chain dehydrogenase reductase"/>
    <property type="match status" value="1"/>
</dbReference>
<keyword evidence="2" id="KW-0560">Oxidoreductase</keyword>
<dbReference type="EMBL" id="LJGT01000038">
    <property type="protein sequence ID" value="OEU89581.1"/>
    <property type="molecule type" value="Genomic_DNA"/>
</dbReference>
<dbReference type="PANTHER" id="PTHR24321:SF14">
    <property type="entry name" value="SHORT-CHAIN TYPE DEHYDROGENASE_REDUCTASE BLR2146-RELATED"/>
    <property type="match status" value="1"/>
</dbReference>
<evidence type="ECO:0000256" key="2">
    <source>
        <dbReference type="ARBA" id="ARBA00023002"/>
    </source>
</evidence>
<dbReference type="NCBIfam" id="NF005559">
    <property type="entry name" value="PRK07231.1"/>
    <property type="match status" value="1"/>
</dbReference>
<name>A0A1E7JMT3_9ACTN</name>
<sequence length="274" mass="27765">MGRFEGYAALVTGAGQGIGAAVSRRLASEGAGVTVTDLDRERAERTAEAIRAGGGEALAAACDVRDRQAVEAAVSQAVGHFGRLDVLVNNAYRCSPDAELLEDEPDSVWDGDLDTTLSGAFRCARAAMPHLAAAGGRGAIVNVGSVNGIQDFGNHAYSAAKAALASLTRTLAGDGGPRGVRVNLVAPGTVRTEAWAGRDAALERAAALYPLGRVGRPGDIAAAVAFLASADAEWITGVTLPVDGGITAVNSGFQQAMSVPEDPGQGPPSPPVTH</sequence>
<dbReference type="InterPro" id="IPR002347">
    <property type="entry name" value="SDR_fam"/>
</dbReference>
<comment type="caution">
    <text evidence="3">The sequence shown here is derived from an EMBL/GenBank/DDBJ whole genome shotgun (WGS) entry which is preliminary data.</text>
</comment>
<dbReference type="Pfam" id="PF13561">
    <property type="entry name" value="adh_short_C2"/>
    <property type="match status" value="1"/>
</dbReference>
<dbReference type="PATRIC" id="fig|933944.5.peg.863"/>
<keyword evidence="4" id="KW-1185">Reference proteome</keyword>
<dbReference type="AlphaFoldDB" id="A0A1E7JMT3"/>
<dbReference type="InterPro" id="IPR036291">
    <property type="entry name" value="NAD(P)-bd_dom_sf"/>
</dbReference>
<dbReference type="STRING" id="933944.AN215_07445"/>
<evidence type="ECO:0000313" key="3">
    <source>
        <dbReference type="EMBL" id="OEU89581.1"/>
    </source>
</evidence>
<organism evidence="3 4">
    <name type="scientific">Streptomyces abyssalis</name>
    <dbReference type="NCBI Taxonomy" id="933944"/>
    <lineage>
        <taxon>Bacteria</taxon>
        <taxon>Bacillati</taxon>
        <taxon>Actinomycetota</taxon>
        <taxon>Actinomycetes</taxon>
        <taxon>Kitasatosporales</taxon>
        <taxon>Streptomycetaceae</taxon>
        <taxon>Streptomyces</taxon>
    </lineage>
</organism>
<dbReference type="SUPFAM" id="SSF51735">
    <property type="entry name" value="NAD(P)-binding Rossmann-fold domains"/>
    <property type="match status" value="1"/>
</dbReference>